<dbReference type="Pfam" id="PF01400">
    <property type="entry name" value="Astacin"/>
    <property type="match status" value="1"/>
</dbReference>
<gene>
    <name evidence="3" type="primary">legP</name>
    <name evidence="3" type="ORF">GCM10009107_21960</name>
</gene>
<dbReference type="InterPro" id="IPR034035">
    <property type="entry name" value="Astacin-like_dom"/>
</dbReference>
<comment type="caution">
    <text evidence="3">The sequence shown here is derived from an EMBL/GenBank/DDBJ whole genome shotgun (WGS) entry which is preliminary data.</text>
</comment>
<name>A0ABN1JZL2_9BURK</name>
<evidence type="ECO:0000313" key="3">
    <source>
        <dbReference type="EMBL" id="GAA0750374.1"/>
    </source>
</evidence>
<dbReference type="InterPro" id="IPR001506">
    <property type="entry name" value="Peptidase_M12A"/>
</dbReference>
<feature type="binding site" evidence="1">
    <location>
        <position position="174"/>
    </location>
    <ligand>
        <name>Zn(2+)</name>
        <dbReference type="ChEBI" id="CHEBI:29105"/>
        <note>catalytic</note>
    </ligand>
</feature>
<comment type="cofactor">
    <cofactor evidence="1">
        <name>Zn(2+)</name>
        <dbReference type="ChEBI" id="CHEBI:29105"/>
    </cofactor>
    <text evidence="1">Binds 1 zinc ion per subunit.</text>
</comment>
<evidence type="ECO:0000256" key="1">
    <source>
        <dbReference type="PROSITE-ProRule" id="PRU01211"/>
    </source>
</evidence>
<dbReference type="CDD" id="cd04280">
    <property type="entry name" value="ZnMc_astacin_like"/>
    <property type="match status" value="1"/>
</dbReference>
<feature type="active site" evidence="1">
    <location>
        <position position="165"/>
    </location>
</feature>
<dbReference type="InterPro" id="IPR006026">
    <property type="entry name" value="Peptidase_Metallo"/>
</dbReference>
<keyword evidence="1" id="KW-0862">Zinc</keyword>
<dbReference type="Proteomes" id="UP001500279">
    <property type="component" value="Unassembled WGS sequence"/>
</dbReference>
<feature type="domain" description="Peptidase M12A" evidence="2">
    <location>
        <begin position="73"/>
        <end position="268"/>
    </location>
</feature>
<keyword evidence="4" id="KW-1185">Reference proteome</keyword>
<dbReference type="PRINTS" id="PR00480">
    <property type="entry name" value="ASTACIN"/>
</dbReference>
<keyword evidence="1" id="KW-0479">Metal-binding</keyword>
<organism evidence="3 4">
    <name type="scientific">Ideonella azotifigens</name>
    <dbReference type="NCBI Taxonomy" id="513160"/>
    <lineage>
        <taxon>Bacteria</taxon>
        <taxon>Pseudomonadati</taxon>
        <taxon>Pseudomonadota</taxon>
        <taxon>Betaproteobacteria</taxon>
        <taxon>Burkholderiales</taxon>
        <taxon>Sphaerotilaceae</taxon>
        <taxon>Ideonella</taxon>
    </lineage>
</organism>
<evidence type="ECO:0000313" key="4">
    <source>
        <dbReference type="Proteomes" id="UP001500279"/>
    </source>
</evidence>
<dbReference type="SUPFAM" id="SSF55486">
    <property type="entry name" value="Metalloproteases ('zincins'), catalytic domain"/>
    <property type="match status" value="1"/>
</dbReference>
<dbReference type="InterPro" id="IPR024079">
    <property type="entry name" value="MetalloPept_cat_dom_sf"/>
</dbReference>
<dbReference type="PROSITE" id="PS51864">
    <property type="entry name" value="ASTACIN"/>
    <property type="match status" value="1"/>
</dbReference>
<dbReference type="Gene3D" id="3.40.390.10">
    <property type="entry name" value="Collagenase (Catalytic Domain)"/>
    <property type="match status" value="1"/>
</dbReference>
<proteinExistence type="predicted"/>
<comment type="caution">
    <text evidence="1">Lacks conserved residue(s) required for the propagation of feature annotation.</text>
</comment>
<keyword evidence="1" id="KW-0378">Hydrolase</keyword>
<dbReference type="EMBL" id="BAAAEW010000011">
    <property type="protein sequence ID" value="GAA0750374.1"/>
    <property type="molecule type" value="Genomic_DNA"/>
</dbReference>
<dbReference type="RefSeq" id="WP_170200737.1">
    <property type="nucleotide sequence ID" value="NZ_BAAAEW010000011.1"/>
</dbReference>
<evidence type="ECO:0000259" key="2">
    <source>
        <dbReference type="PROSITE" id="PS51864"/>
    </source>
</evidence>
<dbReference type="PANTHER" id="PTHR10127:SF850">
    <property type="entry name" value="METALLOENDOPEPTIDASE"/>
    <property type="match status" value="1"/>
</dbReference>
<feature type="binding site" evidence="1">
    <location>
        <position position="168"/>
    </location>
    <ligand>
        <name>Zn(2+)</name>
        <dbReference type="ChEBI" id="CHEBI:29105"/>
        <note>catalytic</note>
    </ligand>
</feature>
<keyword evidence="1" id="KW-0645">Protease</keyword>
<dbReference type="SMART" id="SM00235">
    <property type="entry name" value="ZnMc"/>
    <property type="match status" value="1"/>
</dbReference>
<accession>A0ABN1JZL2</accession>
<reference evidence="3 4" key="1">
    <citation type="journal article" date="2019" name="Int. J. Syst. Evol. Microbiol.">
        <title>The Global Catalogue of Microorganisms (GCM) 10K type strain sequencing project: providing services to taxonomists for standard genome sequencing and annotation.</title>
        <authorList>
            <consortium name="The Broad Institute Genomics Platform"/>
            <consortium name="The Broad Institute Genome Sequencing Center for Infectious Disease"/>
            <person name="Wu L."/>
            <person name="Ma J."/>
        </authorList>
    </citation>
    <scope>NUCLEOTIDE SEQUENCE [LARGE SCALE GENOMIC DNA]</scope>
    <source>
        <strain evidence="3 4">JCM 15503</strain>
    </source>
</reference>
<feature type="binding site" evidence="1">
    <location>
        <position position="164"/>
    </location>
    <ligand>
        <name>Zn(2+)</name>
        <dbReference type="ChEBI" id="CHEBI:29105"/>
        <note>catalytic</note>
    </ligand>
</feature>
<dbReference type="PANTHER" id="PTHR10127">
    <property type="entry name" value="DISCOIDIN, CUB, EGF, LAMININ , AND ZINC METALLOPROTEASE DOMAIN CONTAINING"/>
    <property type="match status" value="1"/>
</dbReference>
<protein>
    <submittedName>
        <fullName evidence="3">Dot/Icm T4SS effector LegP</fullName>
    </submittedName>
</protein>
<keyword evidence="1" id="KW-0482">Metalloprotease</keyword>
<sequence length="269" mass="29576">MDQNGFLTGKATDTTWIKPFGQKWLEVTYSVVDGMAVLEGCLILGTVAQMQAVKHFIANNPLAIKAGIQPFAAGILGAQFRWKNNTIPFEIDPNLPNPQRVNDAIDHWKDKTEMKFVARDQNNNNHIDYVVFRPGGGCASSVGRRGGRQDIILGPQCTAGNCIHEIGHTVGLWHEQSRSDRESFVTINFAKVDPDFKHNFDMHIQDCVNLGPYDFGSIMHYPMNAFSTDGTDTIAPKAGVNTNGAVMGQRMALSDLDIEGVKKLIAASE</sequence>